<dbReference type="SUPFAM" id="SSF161098">
    <property type="entry name" value="MetI-like"/>
    <property type="match status" value="1"/>
</dbReference>
<dbReference type="CDD" id="cd06261">
    <property type="entry name" value="TM_PBP2"/>
    <property type="match status" value="1"/>
</dbReference>
<keyword evidence="8 9" id="KW-0472">Membrane</keyword>
<evidence type="ECO:0000256" key="10">
    <source>
        <dbReference type="RuleBase" id="RU363054"/>
    </source>
</evidence>
<evidence type="ECO:0000256" key="5">
    <source>
        <dbReference type="ARBA" id="ARBA00022592"/>
    </source>
</evidence>
<evidence type="ECO:0000313" key="12">
    <source>
        <dbReference type="EMBL" id="OLU45396.1"/>
    </source>
</evidence>
<dbReference type="PANTHER" id="PTHR30425:SF1">
    <property type="entry name" value="PHOSPHATE TRANSPORT SYSTEM PERMEASE PROTEIN PSTC"/>
    <property type="match status" value="1"/>
</dbReference>
<dbReference type="InterPro" id="IPR035906">
    <property type="entry name" value="MetI-like_sf"/>
</dbReference>
<keyword evidence="6 9" id="KW-0812">Transmembrane</keyword>
<evidence type="ECO:0000256" key="4">
    <source>
        <dbReference type="ARBA" id="ARBA00022475"/>
    </source>
</evidence>
<protein>
    <recommendedName>
        <fullName evidence="10">Phosphate transport system permease protein</fullName>
    </recommendedName>
</protein>
<dbReference type="EMBL" id="MPKA01000086">
    <property type="protein sequence ID" value="OLU45396.1"/>
    <property type="molecule type" value="Genomic_DNA"/>
</dbReference>
<evidence type="ECO:0000313" key="13">
    <source>
        <dbReference type="Proteomes" id="UP000186705"/>
    </source>
</evidence>
<feature type="transmembrane region" description="Helical" evidence="9">
    <location>
        <begin position="12"/>
        <end position="36"/>
    </location>
</feature>
<feature type="transmembrane region" description="Helical" evidence="9">
    <location>
        <begin position="261"/>
        <end position="280"/>
    </location>
</feature>
<reference evidence="12 13" key="1">
    <citation type="submission" date="2016-11" db="EMBL/GenBank/DDBJ databases">
        <title>Description of two novel members of the family Erysipelotrichaceae: Ileibacterium lipovorans gen. nov., sp. nov. and Dubosiella newyorkensis, gen. nov., sp. nov.</title>
        <authorList>
            <person name="Cox L.M."/>
            <person name="Sohn J."/>
            <person name="Tyrrell K.L."/>
            <person name="Citron D.M."/>
            <person name="Lawson P.A."/>
            <person name="Patel N.B."/>
            <person name="Iizumi T."/>
            <person name="Perez-Perez G.I."/>
            <person name="Goldstein E.J."/>
            <person name="Blaser M.J."/>
        </authorList>
    </citation>
    <scope>NUCLEOTIDE SEQUENCE [LARGE SCALE GENOMIC DNA]</scope>
    <source>
        <strain evidence="12 13">NYU-BL-A4</strain>
    </source>
</reference>
<dbReference type="PROSITE" id="PS50928">
    <property type="entry name" value="ABC_TM1"/>
    <property type="match status" value="1"/>
</dbReference>
<dbReference type="GO" id="GO:0006817">
    <property type="term" value="P:phosphate ion transport"/>
    <property type="evidence" value="ECO:0007669"/>
    <property type="project" value="UniProtKB-KW"/>
</dbReference>
<feature type="transmembrane region" description="Helical" evidence="9">
    <location>
        <begin position="204"/>
        <end position="226"/>
    </location>
</feature>
<proteinExistence type="inferred from homology"/>
<accession>A0A1U7NLD0</accession>
<keyword evidence="4 10" id="KW-1003">Cell membrane</keyword>
<dbReference type="GO" id="GO:0005315">
    <property type="term" value="F:phosphate transmembrane transporter activity"/>
    <property type="evidence" value="ECO:0007669"/>
    <property type="project" value="InterPro"/>
</dbReference>
<keyword evidence="3 9" id="KW-0813">Transport</keyword>
<dbReference type="Proteomes" id="UP000186705">
    <property type="component" value="Unassembled WGS sequence"/>
</dbReference>
<gene>
    <name evidence="12" type="ORF">BO225_08785</name>
</gene>
<dbReference type="Gene3D" id="1.10.3720.10">
    <property type="entry name" value="MetI-like"/>
    <property type="match status" value="1"/>
</dbReference>
<dbReference type="AlphaFoldDB" id="A0A1U7NLD0"/>
<dbReference type="InterPro" id="IPR051124">
    <property type="entry name" value="Phosphate_Transport_Permease"/>
</dbReference>
<dbReference type="OrthoDB" id="9785113at2"/>
<dbReference type="InterPro" id="IPR011864">
    <property type="entry name" value="Phosphate_PstC"/>
</dbReference>
<comment type="function">
    <text evidence="10">Part of the binding-protein-dependent transport system for phosphate; probably responsible for the translocation of the substrate across the membrane.</text>
</comment>
<dbReference type="RefSeq" id="WP_076341880.1">
    <property type="nucleotide sequence ID" value="NZ_CAPDDE010000035.1"/>
</dbReference>
<name>A0A1U7NLD0_9FIRM</name>
<dbReference type="STRING" id="1862672.BO225_08785"/>
<evidence type="ECO:0000259" key="11">
    <source>
        <dbReference type="PROSITE" id="PS50928"/>
    </source>
</evidence>
<dbReference type="GO" id="GO:0005886">
    <property type="term" value="C:plasma membrane"/>
    <property type="evidence" value="ECO:0007669"/>
    <property type="project" value="UniProtKB-SubCell"/>
</dbReference>
<dbReference type="GeneID" id="78276033"/>
<feature type="domain" description="ABC transmembrane type-1" evidence="11">
    <location>
        <begin position="72"/>
        <end position="280"/>
    </location>
</feature>
<evidence type="ECO:0000256" key="6">
    <source>
        <dbReference type="ARBA" id="ARBA00022692"/>
    </source>
</evidence>
<comment type="caution">
    <text evidence="12">The sequence shown here is derived from an EMBL/GenBank/DDBJ whole genome shotgun (WGS) entry which is preliminary data.</text>
</comment>
<evidence type="ECO:0000256" key="2">
    <source>
        <dbReference type="ARBA" id="ARBA00007069"/>
    </source>
</evidence>
<feature type="transmembrane region" description="Helical" evidence="9">
    <location>
        <begin position="68"/>
        <end position="97"/>
    </location>
</feature>
<dbReference type="Pfam" id="PF00528">
    <property type="entry name" value="BPD_transp_1"/>
    <property type="match status" value="1"/>
</dbReference>
<sequence>MKTIKNKTIEQIASWIFFAIGMITILCVLVITLYLISSGLPAIQKIGLKEFLFSSTWNSTGSDPKFGILPFILTSLYGTLGALLLAVPVGIGCAIYLSKFAPPALKRCLLMGIQVLAGIPSVVFGLVGMVVLVPWIRSMFHLSDGACLLSAMIVLAIMILPSVVNVSLNALDAVPSEYEEASIALGATKLETVRKVSFPAARSGILASIILGTGRAIGEAMAVIMVSGNVANMPNMFQSVRFLTTAISSEMSYASGLQKEALFSIALVLFVFILLTNTILSKLMKEVQSNDSH</sequence>
<comment type="similarity">
    <text evidence="2 10">Belongs to the binding-protein-dependent transport system permease family. CysTW subfamily.</text>
</comment>
<feature type="transmembrane region" description="Helical" evidence="9">
    <location>
        <begin position="109"/>
        <end position="136"/>
    </location>
</feature>
<keyword evidence="5 10" id="KW-0592">Phosphate transport</keyword>
<evidence type="ECO:0000256" key="1">
    <source>
        <dbReference type="ARBA" id="ARBA00004651"/>
    </source>
</evidence>
<dbReference type="NCBIfam" id="TIGR02138">
    <property type="entry name" value="phosphate_pstC"/>
    <property type="match status" value="1"/>
</dbReference>
<dbReference type="PANTHER" id="PTHR30425">
    <property type="entry name" value="PHOSPHATE TRANSPORT SYSTEM PERMEASE PROTEIN PST"/>
    <property type="match status" value="1"/>
</dbReference>
<keyword evidence="13" id="KW-1185">Reference proteome</keyword>
<evidence type="ECO:0000256" key="9">
    <source>
        <dbReference type="RuleBase" id="RU363032"/>
    </source>
</evidence>
<comment type="subcellular location">
    <subcellularLocation>
        <location evidence="1 9">Cell membrane</location>
        <topology evidence="1 9">Multi-pass membrane protein</topology>
    </subcellularLocation>
</comment>
<keyword evidence="7 9" id="KW-1133">Transmembrane helix</keyword>
<dbReference type="InterPro" id="IPR000515">
    <property type="entry name" value="MetI-like"/>
</dbReference>
<evidence type="ECO:0000256" key="8">
    <source>
        <dbReference type="ARBA" id="ARBA00023136"/>
    </source>
</evidence>
<feature type="transmembrane region" description="Helical" evidence="9">
    <location>
        <begin position="148"/>
        <end position="168"/>
    </location>
</feature>
<organism evidence="12 13">
    <name type="scientific">Dubosiella newyorkensis</name>
    <dbReference type="NCBI Taxonomy" id="1862672"/>
    <lineage>
        <taxon>Bacteria</taxon>
        <taxon>Bacillati</taxon>
        <taxon>Bacillota</taxon>
        <taxon>Erysipelotrichia</taxon>
        <taxon>Erysipelotrichales</taxon>
        <taxon>Erysipelotrichaceae</taxon>
        <taxon>Dubosiella</taxon>
    </lineage>
</organism>
<evidence type="ECO:0000256" key="7">
    <source>
        <dbReference type="ARBA" id="ARBA00022989"/>
    </source>
</evidence>
<evidence type="ECO:0000256" key="3">
    <source>
        <dbReference type="ARBA" id="ARBA00022448"/>
    </source>
</evidence>